<proteinExistence type="predicted"/>
<evidence type="ECO:0000313" key="1">
    <source>
        <dbReference type="EMBL" id="GCA63946.1"/>
    </source>
</evidence>
<accession>A0A391NVB0</accession>
<dbReference type="EMBL" id="BDIP01005620">
    <property type="protein sequence ID" value="GCA63946.1"/>
    <property type="molecule type" value="Genomic_DNA"/>
</dbReference>
<dbReference type="Proteomes" id="UP000265618">
    <property type="component" value="Unassembled WGS sequence"/>
</dbReference>
<feature type="non-terminal residue" evidence="1">
    <location>
        <position position="33"/>
    </location>
</feature>
<keyword evidence="2" id="KW-1185">Reference proteome</keyword>
<gene>
    <name evidence="1" type="ORF">KIPB_012588</name>
</gene>
<name>A0A391NVB0_9EUKA</name>
<sequence>MPTLTKLLEKDGFDVGKLSAQTKAHAKAVGRQL</sequence>
<dbReference type="AlphaFoldDB" id="A0A391NVB0"/>
<evidence type="ECO:0000313" key="2">
    <source>
        <dbReference type="Proteomes" id="UP000265618"/>
    </source>
</evidence>
<comment type="caution">
    <text evidence="1">The sequence shown here is derived from an EMBL/GenBank/DDBJ whole genome shotgun (WGS) entry which is preliminary data.</text>
</comment>
<organism evidence="1 2">
    <name type="scientific">Kipferlia bialata</name>
    <dbReference type="NCBI Taxonomy" id="797122"/>
    <lineage>
        <taxon>Eukaryota</taxon>
        <taxon>Metamonada</taxon>
        <taxon>Carpediemonas-like organisms</taxon>
        <taxon>Kipferlia</taxon>
    </lineage>
</organism>
<protein>
    <submittedName>
        <fullName evidence="1">Uncharacterized protein</fullName>
    </submittedName>
</protein>
<reference evidence="1 2" key="1">
    <citation type="journal article" date="2018" name="PLoS ONE">
        <title>The draft genome of Kipferlia bialata reveals reductive genome evolution in fornicate parasites.</title>
        <authorList>
            <person name="Tanifuji G."/>
            <person name="Takabayashi S."/>
            <person name="Kume K."/>
            <person name="Takagi M."/>
            <person name="Nakayama T."/>
            <person name="Kamikawa R."/>
            <person name="Inagaki Y."/>
            <person name="Hashimoto T."/>
        </authorList>
    </citation>
    <scope>NUCLEOTIDE SEQUENCE [LARGE SCALE GENOMIC DNA]</scope>
    <source>
        <strain evidence="1">NY0173</strain>
    </source>
</reference>